<evidence type="ECO:0000313" key="2">
    <source>
        <dbReference type="EMBL" id="OQR71848.1"/>
    </source>
</evidence>
<gene>
    <name evidence="2" type="ORF">BIW11_03894</name>
</gene>
<keyword evidence="3" id="KW-1185">Reference proteome</keyword>
<dbReference type="EMBL" id="MNPL01013340">
    <property type="protein sequence ID" value="OQR71848.1"/>
    <property type="molecule type" value="Genomic_DNA"/>
</dbReference>
<dbReference type="Proteomes" id="UP000192247">
    <property type="component" value="Unassembled WGS sequence"/>
</dbReference>
<accession>A0A1V9XEQ7</accession>
<name>A0A1V9XEQ7_9ACAR</name>
<feature type="compositionally biased region" description="Low complexity" evidence="1">
    <location>
        <begin position="27"/>
        <end position="58"/>
    </location>
</feature>
<organism evidence="2 3">
    <name type="scientific">Tropilaelaps mercedesae</name>
    <dbReference type="NCBI Taxonomy" id="418985"/>
    <lineage>
        <taxon>Eukaryota</taxon>
        <taxon>Metazoa</taxon>
        <taxon>Ecdysozoa</taxon>
        <taxon>Arthropoda</taxon>
        <taxon>Chelicerata</taxon>
        <taxon>Arachnida</taxon>
        <taxon>Acari</taxon>
        <taxon>Parasitiformes</taxon>
        <taxon>Mesostigmata</taxon>
        <taxon>Gamasina</taxon>
        <taxon>Dermanyssoidea</taxon>
        <taxon>Laelapidae</taxon>
        <taxon>Tropilaelaps</taxon>
    </lineage>
</organism>
<evidence type="ECO:0000313" key="3">
    <source>
        <dbReference type="Proteomes" id="UP000192247"/>
    </source>
</evidence>
<dbReference type="FunCoup" id="A0A1V9XEQ7">
    <property type="interactions" value="4"/>
</dbReference>
<feature type="non-terminal residue" evidence="2">
    <location>
        <position position="1"/>
    </location>
</feature>
<proteinExistence type="predicted"/>
<comment type="caution">
    <text evidence="2">The sequence shown here is derived from an EMBL/GenBank/DDBJ whole genome shotgun (WGS) entry which is preliminary data.</text>
</comment>
<protein>
    <submittedName>
        <fullName evidence="2">Uncharacterized protein</fullName>
    </submittedName>
</protein>
<dbReference type="OrthoDB" id="7458733at2759"/>
<reference evidence="2 3" key="1">
    <citation type="journal article" date="2017" name="Gigascience">
        <title>Draft genome of the honey bee ectoparasitic mite, Tropilaelaps mercedesae, is shaped by the parasitic life history.</title>
        <authorList>
            <person name="Dong X."/>
            <person name="Armstrong S.D."/>
            <person name="Xia D."/>
            <person name="Makepeace B.L."/>
            <person name="Darby A.C."/>
            <person name="Kadowaki T."/>
        </authorList>
    </citation>
    <scope>NUCLEOTIDE SEQUENCE [LARGE SCALE GENOMIC DNA]</scope>
    <source>
        <strain evidence="2">Wuxi-XJTLU</strain>
    </source>
</reference>
<evidence type="ECO:0000256" key="1">
    <source>
        <dbReference type="SAM" id="MobiDB-lite"/>
    </source>
</evidence>
<dbReference type="AlphaFoldDB" id="A0A1V9XEQ7"/>
<feature type="compositionally biased region" description="Acidic residues" evidence="1">
    <location>
        <begin position="80"/>
        <end position="99"/>
    </location>
</feature>
<sequence length="461" mass="51380">ANRRHLNQPRPSIPASQPRYECPPSPALSSSSDDLSSCSEASNSTGTSSSSGCSPDAGGDADGGEAGKDDDEDSGHPSSEEDEGVEAGTETEGEVEGDDATGKGELSKLRRWGLSPPIWSHEAPWSELHSLAELEVTLQQLQEVLTEHLKGDNYNTLGNLLHFYDEFRASNRRLADFYRSYSAPVVSQGLSCVGLSLRLRDAITARLPALRRSVVMASCEEWVEDLDEYVAQPDPGVDTVKEHVMLAVRILCRATGQRVLVLIDSGYNVPRLIVVTSDGGWPHTGRFVQSDTAKSRKEYEFSWKNDGYVHWRISETRKGHMSTWSNLIYTRGSFESSLGYSEKRNLLYDFRTVVARDERGPCAGVYVKFNEPNWSAHFTLFYKDEHGERTESKFPVSSVTRGQMALTGVAEVAARLNMTEDKLLILLEDTARMYEDRSFIRELLHLNYAVDPFEQARPLVD</sequence>
<feature type="region of interest" description="Disordered" evidence="1">
    <location>
        <begin position="1"/>
        <end position="107"/>
    </location>
</feature>
<dbReference type="InParanoid" id="A0A1V9XEQ7"/>